<evidence type="ECO:0000256" key="5">
    <source>
        <dbReference type="ARBA" id="ARBA00034834"/>
    </source>
</evidence>
<keyword evidence="2 6" id="KW-0812">Transmembrane</keyword>
<reference evidence="7" key="1">
    <citation type="journal article" date="2023" name="G3 (Bethesda)">
        <title>Whole genome assembly and annotation of the endangered Caribbean coral Acropora cervicornis.</title>
        <authorList>
            <person name="Selwyn J.D."/>
            <person name="Vollmer S.V."/>
        </authorList>
    </citation>
    <scope>NUCLEOTIDE SEQUENCE</scope>
    <source>
        <strain evidence="7">K2</strain>
    </source>
</reference>
<keyword evidence="3 6" id="KW-1133">Transmembrane helix</keyword>
<evidence type="ECO:0000256" key="1">
    <source>
        <dbReference type="ARBA" id="ARBA00004141"/>
    </source>
</evidence>
<dbReference type="EMBL" id="JARQWQ010000016">
    <property type="protein sequence ID" value="KAK2566782.1"/>
    <property type="molecule type" value="Genomic_DNA"/>
</dbReference>
<dbReference type="PANTHER" id="PTHR34104">
    <property type="entry name" value="TRANSMEMBRANE PROTEIN 254"/>
    <property type="match status" value="1"/>
</dbReference>
<gene>
    <name evidence="7" type="ORF">P5673_009461</name>
</gene>
<feature type="transmembrane region" description="Helical" evidence="6">
    <location>
        <begin position="92"/>
        <end position="108"/>
    </location>
</feature>
<evidence type="ECO:0000256" key="3">
    <source>
        <dbReference type="ARBA" id="ARBA00022989"/>
    </source>
</evidence>
<sequence length="122" mass="13957">MAPAGPTVRKRDYAKEDAKRFDGDYYRLPPFVLSIVIVISLVFFWLVCYDTSAIPLDAMGPFGKFVLYLTANHLKMLKLGRMKFSRGTSFKWLIQTAVVGFPSLGLILRHRKERELAKVKSE</sequence>
<dbReference type="InterPro" id="IPR028110">
    <property type="entry name" value="TMEM254"/>
</dbReference>
<organism evidence="7 8">
    <name type="scientific">Acropora cervicornis</name>
    <name type="common">Staghorn coral</name>
    <dbReference type="NCBI Taxonomy" id="6130"/>
    <lineage>
        <taxon>Eukaryota</taxon>
        <taxon>Metazoa</taxon>
        <taxon>Cnidaria</taxon>
        <taxon>Anthozoa</taxon>
        <taxon>Hexacorallia</taxon>
        <taxon>Scleractinia</taxon>
        <taxon>Astrocoeniina</taxon>
        <taxon>Acroporidae</taxon>
        <taxon>Acropora</taxon>
    </lineage>
</organism>
<comment type="caution">
    <text evidence="7">The sequence shown here is derived from an EMBL/GenBank/DDBJ whole genome shotgun (WGS) entry which is preliminary data.</text>
</comment>
<dbReference type="PANTHER" id="PTHR34104:SF3">
    <property type="entry name" value="TRANSMEMBRANE PROTEIN 254"/>
    <property type="match status" value="1"/>
</dbReference>
<dbReference type="GO" id="GO:0016020">
    <property type="term" value="C:membrane"/>
    <property type="evidence" value="ECO:0007669"/>
    <property type="project" value="UniProtKB-SubCell"/>
</dbReference>
<evidence type="ECO:0000313" key="7">
    <source>
        <dbReference type="EMBL" id="KAK2566782.1"/>
    </source>
</evidence>
<accession>A0AAD9QSL4</accession>
<comment type="subcellular location">
    <subcellularLocation>
        <location evidence="1">Membrane</location>
        <topology evidence="1">Multi-pass membrane protein</topology>
    </subcellularLocation>
</comment>
<proteinExistence type="predicted"/>
<evidence type="ECO:0000256" key="4">
    <source>
        <dbReference type="ARBA" id="ARBA00023136"/>
    </source>
</evidence>
<evidence type="ECO:0000313" key="8">
    <source>
        <dbReference type="Proteomes" id="UP001249851"/>
    </source>
</evidence>
<dbReference type="Proteomes" id="UP001249851">
    <property type="component" value="Unassembled WGS sequence"/>
</dbReference>
<evidence type="ECO:0000256" key="2">
    <source>
        <dbReference type="ARBA" id="ARBA00022692"/>
    </source>
</evidence>
<feature type="transmembrane region" description="Helical" evidence="6">
    <location>
        <begin position="28"/>
        <end position="47"/>
    </location>
</feature>
<evidence type="ECO:0000256" key="6">
    <source>
        <dbReference type="SAM" id="Phobius"/>
    </source>
</evidence>
<keyword evidence="4 6" id="KW-0472">Membrane</keyword>
<keyword evidence="8" id="KW-1185">Reference proteome</keyword>
<protein>
    <recommendedName>
        <fullName evidence="5">Transmembrane protein 254</fullName>
    </recommendedName>
</protein>
<name>A0AAD9QSL4_ACRCE</name>
<dbReference type="AlphaFoldDB" id="A0AAD9QSL4"/>
<reference evidence="7" key="2">
    <citation type="journal article" date="2023" name="Science">
        <title>Genomic signatures of disease resistance in endangered staghorn corals.</title>
        <authorList>
            <person name="Vollmer S.V."/>
            <person name="Selwyn J.D."/>
            <person name="Despard B.A."/>
            <person name="Roesel C.L."/>
        </authorList>
    </citation>
    <scope>NUCLEOTIDE SEQUENCE</scope>
    <source>
        <strain evidence="7">K2</strain>
    </source>
</reference>